<sequence length="114" mass="11800">MMLGLAAEAAAEAAAAPTDDGAGTEQAAEALEEALPFFSAAWWDFLRDAAWPSILSSRRLSVSLTPSSSLCSVLYPLMMNLQAGIDSAESGTPSASSSGRSSSIESGRRVCSRI</sequence>
<protein>
    <submittedName>
        <fullName evidence="2">Uncharacterized protein</fullName>
    </submittedName>
</protein>
<proteinExistence type="predicted"/>
<dbReference type="AlphaFoldDB" id="A0A6B0UKX0"/>
<evidence type="ECO:0000256" key="1">
    <source>
        <dbReference type="SAM" id="MobiDB-lite"/>
    </source>
</evidence>
<dbReference type="EMBL" id="GIFC01008287">
    <property type="protein sequence ID" value="MXU90370.1"/>
    <property type="molecule type" value="Transcribed_RNA"/>
</dbReference>
<evidence type="ECO:0000313" key="2">
    <source>
        <dbReference type="EMBL" id="MXU90370.1"/>
    </source>
</evidence>
<reference evidence="2" key="1">
    <citation type="submission" date="2019-12" db="EMBL/GenBank/DDBJ databases">
        <title>An insight into the sialome of adult female Ixodes ricinus ticks feeding for 6 days.</title>
        <authorList>
            <person name="Perner J."/>
            <person name="Ribeiro J.M.C."/>
        </authorList>
    </citation>
    <scope>NUCLEOTIDE SEQUENCE</scope>
    <source>
        <strain evidence="2">Semi-engorged</strain>
        <tissue evidence="2">Salivary glands</tissue>
    </source>
</reference>
<feature type="region of interest" description="Disordered" evidence="1">
    <location>
        <begin position="87"/>
        <end position="114"/>
    </location>
</feature>
<name>A0A6B0UKX0_IXORI</name>
<feature type="compositionally biased region" description="Low complexity" evidence="1">
    <location>
        <begin position="87"/>
        <end position="105"/>
    </location>
</feature>
<organism evidence="2">
    <name type="scientific">Ixodes ricinus</name>
    <name type="common">Common tick</name>
    <name type="synonym">Acarus ricinus</name>
    <dbReference type="NCBI Taxonomy" id="34613"/>
    <lineage>
        <taxon>Eukaryota</taxon>
        <taxon>Metazoa</taxon>
        <taxon>Ecdysozoa</taxon>
        <taxon>Arthropoda</taxon>
        <taxon>Chelicerata</taxon>
        <taxon>Arachnida</taxon>
        <taxon>Acari</taxon>
        <taxon>Parasitiformes</taxon>
        <taxon>Ixodida</taxon>
        <taxon>Ixodoidea</taxon>
        <taxon>Ixodidae</taxon>
        <taxon>Ixodinae</taxon>
        <taxon>Ixodes</taxon>
    </lineage>
</organism>
<accession>A0A6B0UKX0</accession>